<evidence type="ECO:0000256" key="1">
    <source>
        <dbReference type="SAM" id="MobiDB-lite"/>
    </source>
</evidence>
<feature type="compositionally biased region" description="Gly residues" evidence="1">
    <location>
        <begin position="1"/>
        <end position="11"/>
    </location>
</feature>
<accession>A0AAE0Z9Z8</accession>
<keyword evidence="3" id="KW-1185">Reference proteome</keyword>
<feature type="region of interest" description="Disordered" evidence="1">
    <location>
        <begin position="1"/>
        <end position="48"/>
    </location>
</feature>
<dbReference type="Proteomes" id="UP001283361">
    <property type="component" value="Unassembled WGS sequence"/>
</dbReference>
<organism evidence="2 3">
    <name type="scientific">Elysia crispata</name>
    <name type="common">lettuce slug</name>
    <dbReference type="NCBI Taxonomy" id="231223"/>
    <lineage>
        <taxon>Eukaryota</taxon>
        <taxon>Metazoa</taxon>
        <taxon>Spiralia</taxon>
        <taxon>Lophotrochozoa</taxon>
        <taxon>Mollusca</taxon>
        <taxon>Gastropoda</taxon>
        <taxon>Heterobranchia</taxon>
        <taxon>Euthyneura</taxon>
        <taxon>Panpulmonata</taxon>
        <taxon>Sacoglossa</taxon>
        <taxon>Placobranchoidea</taxon>
        <taxon>Plakobranchidae</taxon>
        <taxon>Elysia</taxon>
    </lineage>
</organism>
<comment type="caution">
    <text evidence="2">The sequence shown here is derived from an EMBL/GenBank/DDBJ whole genome shotgun (WGS) entry which is preliminary data.</text>
</comment>
<evidence type="ECO:0000313" key="2">
    <source>
        <dbReference type="EMBL" id="KAK3764622.1"/>
    </source>
</evidence>
<name>A0AAE0Z9Z8_9GAST</name>
<proteinExistence type="predicted"/>
<gene>
    <name evidence="2" type="ORF">RRG08_008499</name>
</gene>
<sequence>MGGWGRSGEAGGWKPLTVEAMGGRGVGGKGGHERLVDGSHSPWQRWGDGGGEAVMRGWWMEANHSGSEGGIGCDVTLFLPLANGPNNSLRKKQPPCNTESSFLLERVESCPFTVETRTHSLHKPSPVVAARPNFNCSLQSTTNGYLGDCSLRSAERDIRSKMTQPGLVAYSTGYPENHSSNPSSDAGFASHLLISPVLSLA</sequence>
<dbReference type="EMBL" id="JAWDGP010004422">
    <property type="protein sequence ID" value="KAK3764622.1"/>
    <property type="molecule type" value="Genomic_DNA"/>
</dbReference>
<evidence type="ECO:0000313" key="3">
    <source>
        <dbReference type="Proteomes" id="UP001283361"/>
    </source>
</evidence>
<dbReference type="AlphaFoldDB" id="A0AAE0Z9Z8"/>
<protein>
    <submittedName>
        <fullName evidence="2">Uncharacterized protein</fullName>
    </submittedName>
</protein>
<reference evidence="2" key="1">
    <citation type="journal article" date="2023" name="G3 (Bethesda)">
        <title>A reference genome for the long-term kleptoplast-retaining sea slug Elysia crispata morphotype clarki.</title>
        <authorList>
            <person name="Eastman K.E."/>
            <person name="Pendleton A.L."/>
            <person name="Shaikh M.A."/>
            <person name="Suttiyut T."/>
            <person name="Ogas R."/>
            <person name="Tomko P."/>
            <person name="Gavelis G."/>
            <person name="Widhalm J.R."/>
            <person name="Wisecaver J.H."/>
        </authorList>
    </citation>
    <scope>NUCLEOTIDE SEQUENCE</scope>
    <source>
        <strain evidence="2">ECLA1</strain>
    </source>
</reference>